<name>A0A2A6M7D0_RHIFR</name>
<proteinExistence type="predicted"/>
<dbReference type="EMBL" id="NWTC01000001">
    <property type="protein sequence ID" value="PDT50470.1"/>
    <property type="molecule type" value="Genomic_DNA"/>
</dbReference>
<reference evidence="2 3" key="1">
    <citation type="submission" date="2017-09" db="EMBL/GenBank/DDBJ databases">
        <title>Comparative genomics of rhizobia isolated from Phaseolus vulgaris in China.</title>
        <authorList>
            <person name="Tong W."/>
        </authorList>
    </citation>
    <scope>NUCLEOTIDE SEQUENCE [LARGE SCALE GENOMIC DNA]</scope>
    <source>
        <strain evidence="2 3">PCH1</strain>
    </source>
</reference>
<dbReference type="AlphaFoldDB" id="A0A2A6M7D0"/>
<evidence type="ECO:0000256" key="1">
    <source>
        <dbReference type="SAM" id="Phobius"/>
    </source>
</evidence>
<protein>
    <submittedName>
        <fullName evidence="2">Uncharacterized protein</fullName>
    </submittedName>
</protein>
<evidence type="ECO:0000313" key="3">
    <source>
        <dbReference type="Proteomes" id="UP000220353"/>
    </source>
</evidence>
<feature type="transmembrane region" description="Helical" evidence="1">
    <location>
        <begin position="48"/>
        <end position="68"/>
    </location>
</feature>
<dbReference type="Proteomes" id="UP000220353">
    <property type="component" value="Unassembled WGS sequence"/>
</dbReference>
<organism evidence="2 3">
    <name type="scientific">Rhizobium fredii</name>
    <name type="common">Sinorhizobium fredii</name>
    <dbReference type="NCBI Taxonomy" id="380"/>
    <lineage>
        <taxon>Bacteria</taxon>
        <taxon>Pseudomonadati</taxon>
        <taxon>Pseudomonadota</taxon>
        <taxon>Alphaproteobacteria</taxon>
        <taxon>Hyphomicrobiales</taxon>
        <taxon>Rhizobiaceae</taxon>
        <taxon>Sinorhizobium/Ensifer group</taxon>
        <taxon>Sinorhizobium</taxon>
    </lineage>
</organism>
<keyword evidence="1" id="KW-0472">Membrane</keyword>
<evidence type="ECO:0000313" key="2">
    <source>
        <dbReference type="EMBL" id="PDT50470.1"/>
    </source>
</evidence>
<accession>A0A2A6M7D0</accession>
<keyword evidence="1" id="KW-1133">Transmembrane helix</keyword>
<gene>
    <name evidence="2" type="ORF">CO661_02315</name>
</gene>
<comment type="caution">
    <text evidence="2">The sequence shown here is derived from an EMBL/GenBank/DDBJ whole genome shotgun (WGS) entry which is preliminary data.</text>
</comment>
<sequence length="78" mass="8015">MLITTVDVYVILTWPITAIATDPSHPIDTSVSASSGSGNGNHGNRGPGAMAIATTIATMIMTMISMTGTREPIGRGLN</sequence>
<keyword evidence="1" id="KW-0812">Transmembrane</keyword>